<accession>E0UD29</accession>
<dbReference type="SUPFAM" id="SSF46689">
    <property type="entry name" value="Homeodomain-like"/>
    <property type="match status" value="2"/>
</dbReference>
<evidence type="ECO:0000256" key="1">
    <source>
        <dbReference type="ARBA" id="ARBA00023015"/>
    </source>
</evidence>
<keyword evidence="2" id="KW-0238">DNA-binding</keyword>
<dbReference type="AlphaFoldDB" id="E0UD29"/>
<evidence type="ECO:0000313" key="6">
    <source>
        <dbReference type="Proteomes" id="UP000008206"/>
    </source>
</evidence>
<protein>
    <submittedName>
        <fullName evidence="5">Transcriptional regulator, AraC family</fullName>
    </submittedName>
</protein>
<dbReference type="Proteomes" id="UP000008206">
    <property type="component" value="Chromosome"/>
</dbReference>
<keyword evidence="1" id="KW-0805">Transcription regulation</keyword>
<dbReference type="GO" id="GO:0043565">
    <property type="term" value="F:sequence-specific DNA binding"/>
    <property type="evidence" value="ECO:0007669"/>
    <property type="project" value="InterPro"/>
</dbReference>
<proteinExistence type="predicted"/>
<dbReference type="GO" id="GO:0003700">
    <property type="term" value="F:DNA-binding transcription factor activity"/>
    <property type="evidence" value="ECO:0007669"/>
    <property type="project" value="InterPro"/>
</dbReference>
<dbReference type="Gene3D" id="1.10.10.60">
    <property type="entry name" value="Homeodomain-like"/>
    <property type="match status" value="2"/>
</dbReference>
<sequence>MNNSKEEKSKQLQPPRFPQILAQKPALTSYYAGWDSISLENQKQPKTQTPEFSLDHYVIGIYLGQGCQMEMKSSQKSLYKGPFVHGAIAFFAIHHTYKAYWDRPVDSLVLNLKPGLLTRNAEELLECNSFELLPQFGFNDGLIHQIGLALYADLKLQRPGGRLYAEHLANTLAVHLLRSYCSNNRQSIGCWDCFSSKRLKPVFDYIHEFLSQDISLSTLSSIANMSQYHFSRTFKEMTGLTPHQYVIRQRVERAKQLLLQSKMSINDVAIACGFTHQSHLHRHFKRLIGVTPSAFREK</sequence>
<evidence type="ECO:0000256" key="3">
    <source>
        <dbReference type="ARBA" id="ARBA00023163"/>
    </source>
</evidence>
<reference evidence="6" key="1">
    <citation type="journal article" date="2011" name="MBio">
        <title>Novel metabolic attributes of the genus Cyanothece, comprising a group of unicellular nitrogen-fixing Cyanobacteria.</title>
        <authorList>
            <person name="Bandyopadhyay A."/>
            <person name="Elvitigala T."/>
            <person name="Welsh E."/>
            <person name="Stockel J."/>
            <person name="Liberton M."/>
            <person name="Min H."/>
            <person name="Sherman L.A."/>
            <person name="Pakrasi H.B."/>
        </authorList>
    </citation>
    <scope>NUCLEOTIDE SEQUENCE [LARGE SCALE GENOMIC DNA]</scope>
    <source>
        <strain evidence="6">PCC 7822</strain>
    </source>
</reference>
<dbReference type="eggNOG" id="COG4977">
    <property type="taxonomic scope" value="Bacteria"/>
</dbReference>
<dbReference type="InterPro" id="IPR009057">
    <property type="entry name" value="Homeodomain-like_sf"/>
</dbReference>
<dbReference type="HOGENOM" id="CLU_000445_88_4_3"/>
<feature type="domain" description="HTH araC/xylS-type" evidence="4">
    <location>
        <begin position="200"/>
        <end position="298"/>
    </location>
</feature>
<dbReference type="PANTHER" id="PTHR46796:SF6">
    <property type="entry name" value="ARAC SUBFAMILY"/>
    <property type="match status" value="1"/>
</dbReference>
<evidence type="ECO:0000313" key="5">
    <source>
        <dbReference type="EMBL" id="ADN12909.1"/>
    </source>
</evidence>
<dbReference type="SMART" id="SM00342">
    <property type="entry name" value="HTH_ARAC"/>
    <property type="match status" value="1"/>
</dbReference>
<dbReference type="PROSITE" id="PS01124">
    <property type="entry name" value="HTH_ARAC_FAMILY_2"/>
    <property type="match status" value="1"/>
</dbReference>
<dbReference type="InterPro" id="IPR018060">
    <property type="entry name" value="HTH_AraC"/>
</dbReference>
<dbReference type="InterPro" id="IPR018062">
    <property type="entry name" value="HTH_AraC-typ_CS"/>
</dbReference>
<dbReference type="PANTHER" id="PTHR46796">
    <property type="entry name" value="HTH-TYPE TRANSCRIPTIONAL ACTIVATOR RHAS-RELATED"/>
    <property type="match status" value="1"/>
</dbReference>
<dbReference type="STRING" id="497965.Cyan7822_0893"/>
<evidence type="ECO:0000259" key="4">
    <source>
        <dbReference type="PROSITE" id="PS01124"/>
    </source>
</evidence>
<name>E0UD29_GLOV7</name>
<dbReference type="RefSeq" id="WP_013321019.1">
    <property type="nucleotide sequence ID" value="NC_014501.1"/>
</dbReference>
<organism evidence="5 6">
    <name type="scientific">Gloeothece verrucosa (strain PCC 7822)</name>
    <name type="common">Cyanothece sp. (strain PCC 7822)</name>
    <dbReference type="NCBI Taxonomy" id="497965"/>
    <lineage>
        <taxon>Bacteria</taxon>
        <taxon>Bacillati</taxon>
        <taxon>Cyanobacteriota</taxon>
        <taxon>Cyanophyceae</taxon>
        <taxon>Oscillatoriophycideae</taxon>
        <taxon>Chroococcales</taxon>
        <taxon>Aphanothecaceae</taxon>
        <taxon>Gloeothece</taxon>
        <taxon>Gloeothece verrucosa</taxon>
    </lineage>
</organism>
<dbReference type="PROSITE" id="PS00041">
    <property type="entry name" value="HTH_ARAC_FAMILY_1"/>
    <property type="match status" value="1"/>
</dbReference>
<evidence type="ECO:0000256" key="2">
    <source>
        <dbReference type="ARBA" id="ARBA00023125"/>
    </source>
</evidence>
<gene>
    <name evidence="5" type="ordered locus">Cyan7822_0893</name>
</gene>
<dbReference type="Pfam" id="PF12833">
    <property type="entry name" value="HTH_18"/>
    <property type="match status" value="1"/>
</dbReference>
<keyword evidence="3" id="KW-0804">Transcription</keyword>
<keyword evidence="6" id="KW-1185">Reference proteome</keyword>
<dbReference type="EMBL" id="CP002198">
    <property type="protein sequence ID" value="ADN12909.1"/>
    <property type="molecule type" value="Genomic_DNA"/>
</dbReference>
<dbReference type="OrthoDB" id="516605at2"/>
<dbReference type="KEGG" id="cyj:Cyan7822_0893"/>
<dbReference type="InterPro" id="IPR050204">
    <property type="entry name" value="AraC_XylS_family_regulators"/>
</dbReference>